<gene>
    <name evidence="1" type="ORF">GQF63_17265</name>
</gene>
<organism evidence="1 2">
    <name type="scientific">Sphingobacterium humi</name>
    <dbReference type="NCBI Taxonomy" id="1796905"/>
    <lineage>
        <taxon>Bacteria</taxon>
        <taxon>Pseudomonadati</taxon>
        <taxon>Bacteroidota</taxon>
        <taxon>Sphingobacteriia</taxon>
        <taxon>Sphingobacteriales</taxon>
        <taxon>Sphingobacteriaceae</taxon>
        <taxon>Sphingobacterium</taxon>
    </lineage>
</organism>
<accession>A0A6N8L3B8</accession>
<dbReference type="PROSITE" id="PS51257">
    <property type="entry name" value="PROKAR_LIPOPROTEIN"/>
    <property type="match status" value="1"/>
</dbReference>
<dbReference type="AlphaFoldDB" id="A0A6N8L3B8"/>
<proteinExistence type="predicted"/>
<comment type="caution">
    <text evidence="1">The sequence shown here is derived from an EMBL/GenBank/DDBJ whole genome shotgun (WGS) entry which is preliminary data.</text>
</comment>
<name>A0A6N8L3B8_9SPHI</name>
<keyword evidence="2" id="KW-1185">Reference proteome</keyword>
<reference evidence="1 2" key="1">
    <citation type="submission" date="2019-12" db="EMBL/GenBank/DDBJ databases">
        <authorList>
            <person name="Dong K."/>
        </authorList>
    </citation>
    <scope>NUCLEOTIDE SEQUENCE [LARGE SCALE GENOMIC DNA]</scope>
    <source>
        <strain evidence="1 2">JCM 31225</strain>
    </source>
</reference>
<protein>
    <submittedName>
        <fullName evidence="1">Uncharacterized protein</fullName>
    </submittedName>
</protein>
<dbReference type="Proteomes" id="UP000435036">
    <property type="component" value="Unassembled WGS sequence"/>
</dbReference>
<evidence type="ECO:0000313" key="1">
    <source>
        <dbReference type="EMBL" id="MVZ63777.1"/>
    </source>
</evidence>
<dbReference type="EMBL" id="WSQA01000015">
    <property type="protein sequence ID" value="MVZ63777.1"/>
    <property type="molecule type" value="Genomic_DNA"/>
</dbReference>
<dbReference type="RefSeq" id="WP_160370494.1">
    <property type="nucleotide sequence ID" value="NZ_WSQA01000015.1"/>
</dbReference>
<evidence type="ECO:0000313" key="2">
    <source>
        <dbReference type="Proteomes" id="UP000435036"/>
    </source>
</evidence>
<sequence length="117" mass="13452">MNFRLGMFIAVLFMSCTDCEESVFITNSEIIGNLKIDSLYERYGDRAMTAMSNKTKMTIKIFDYHSFPILPQVGDSIVKFYGEITYTLYRGDSFYVMGMNCNKRQVVVYSRGSVIGR</sequence>